<sequence length="274" mass="32351">MKLKSAFAKIIMIFFKLTRQISPQDLHYFLNNSEVLNDFDVHPLTFYCDNYRKMQDDPIGYYYESLSDDYTCEIWMADFYSVTCDDFDIILVDTNRSNQFKIINSNYNIIYRNDSPEILDKKDNHIGTECICVILKFKIMRDLNQKQFAVILKSRKSNANFKFEINWARNHEGFSFSEPDEHCENVCLSSLKIDGKCILFAKEKFFHIFGCSLPTLIKHKESGEIVELSIDSFRYQDDCEYNLEDMLSPSKRNELKMKNQTMRSIYEGTTNEHA</sequence>
<protein>
    <submittedName>
        <fullName evidence="1">Uncharacterized protein</fullName>
    </submittedName>
</protein>
<accession>R0M899</accession>
<dbReference type="AlphaFoldDB" id="R0M899"/>
<organism evidence="1 2">
    <name type="scientific">Nosema bombycis (strain CQ1 / CVCC 102059)</name>
    <name type="common">Microsporidian parasite</name>
    <name type="synonym">Pebrine of silkworm</name>
    <dbReference type="NCBI Taxonomy" id="578461"/>
    <lineage>
        <taxon>Eukaryota</taxon>
        <taxon>Fungi</taxon>
        <taxon>Fungi incertae sedis</taxon>
        <taxon>Microsporidia</taxon>
        <taxon>Nosematidae</taxon>
        <taxon>Nosema</taxon>
    </lineage>
</organism>
<reference evidence="1 2" key="1">
    <citation type="journal article" date="2013" name="BMC Genomics">
        <title>Comparative genomics of parasitic silkworm microsporidia reveal an association between genome expansion and host adaptation.</title>
        <authorList>
            <person name="Pan G."/>
            <person name="Xu J."/>
            <person name="Li T."/>
            <person name="Xia Q."/>
            <person name="Liu S.L."/>
            <person name="Zhang G."/>
            <person name="Li S."/>
            <person name="Li C."/>
            <person name="Liu H."/>
            <person name="Yang L."/>
            <person name="Liu T."/>
            <person name="Zhang X."/>
            <person name="Wu Z."/>
            <person name="Fan W."/>
            <person name="Dang X."/>
            <person name="Xiang H."/>
            <person name="Tao M."/>
            <person name="Li Y."/>
            <person name="Hu J."/>
            <person name="Li Z."/>
            <person name="Lin L."/>
            <person name="Luo J."/>
            <person name="Geng L."/>
            <person name="Wang L."/>
            <person name="Long M."/>
            <person name="Wan Y."/>
            <person name="He N."/>
            <person name="Zhang Z."/>
            <person name="Lu C."/>
            <person name="Keeling P.J."/>
            <person name="Wang J."/>
            <person name="Xiang Z."/>
            <person name="Zhou Z."/>
        </authorList>
    </citation>
    <scope>NUCLEOTIDE SEQUENCE [LARGE SCALE GENOMIC DNA]</scope>
    <source>
        <strain evidence="2">CQ1 / CVCC 102059</strain>
    </source>
</reference>
<evidence type="ECO:0000313" key="1">
    <source>
        <dbReference type="EMBL" id="EOB14214.1"/>
    </source>
</evidence>
<dbReference type="EMBL" id="KB908941">
    <property type="protein sequence ID" value="EOB14214.1"/>
    <property type="molecule type" value="Genomic_DNA"/>
</dbReference>
<dbReference type="HOGENOM" id="CLU_1015977_0_0_1"/>
<evidence type="ECO:0000313" key="2">
    <source>
        <dbReference type="Proteomes" id="UP000016927"/>
    </source>
</evidence>
<keyword evidence="2" id="KW-1185">Reference proteome</keyword>
<dbReference type="VEuPathDB" id="MicrosporidiaDB:NBO_33g0020"/>
<proteinExistence type="predicted"/>
<name>R0M899_NOSB1</name>
<dbReference type="Proteomes" id="UP000016927">
    <property type="component" value="Unassembled WGS sequence"/>
</dbReference>
<gene>
    <name evidence="1" type="ORF">NBO_33g0020</name>
</gene>